<accession>A0A0F9SLR6</accession>
<proteinExistence type="predicted"/>
<reference evidence="2" key="1">
    <citation type="journal article" date="2015" name="Nature">
        <title>Complex archaea that bridge the gap between prokaryotes and eukaryotes.</title>
        <authorList>
            <person name="Spang A."/>
            <person name="Saw J.H."/>
            <person name="Jorgensen S.L."/>
            <person name="Zaremba-Niedzwiedzka K."/>
            <person name="Martijn J."/>
            <person name="Lind A.E."/>
            <person name="van Eijk R."/>
            <person name="Schleper C."/>
            <person name="Guy L."/>
            <person name="Ettema T.J."/>
        </authorList>
    </citation>
    <scope>NUCLEOTIDE SEQUENCE</scope>
</reference>
<comment type="caution">
    <text evidence="2">The sequence shown here is derived from an EMBL/GenBank/DDBJ whole genome shotgun (WGS) entry which is preliminary data.</text>
</comment>
<sequence>MSEPLFPNDVSIDEYLMQCITIDELLLDDAFKRTPAELAYWNARFAEANRSFLIEKLDCDRMGAQLYLEHREILLTLERKPTEAMIKASVESDDRYYEARTKLVTAEAERVRLRGVCEAMITKKDMLQSLGAKLRAEMSGDPAVREQHSDYRAGRTQE</sequence>
<evidence type="ECO:0000313" key="2">
    <source>
        <dbReference type="EMBL" id="KKN67989.1"/>
    </source>
</evidence>
<gene>
    <name evidence="2" type="ORF">LCGC14_0455450</name>
</gene>
<organism evidence="2">
    <name type="scientific">marine sediment metagenome</name>
    <dbReference type="NCBI Taxonomy" id="412755"/>
    <lineage>
        <taxon>unclassified sequences</taxon>
        <taxon>metagenomes</taxon>
        <taxon>ecological metagenomes</taxon>
    </lineage>
</organism>
<protein>
    <submittedName>
        <fullName evidence="2">Uncharacterized protein</fullName>
    </submittedName>
</protein>
<dbReference type="EMBL" id="LAZR01000460">
    <property type="protein sequence ID" value="KKN67989.1"/>
    <property type="molecule type" value="Genomic_DNA"/>
</dbReference>
<evidence type="ECO:0000256" key="1">
    <source>
        <dbReference type="SAM" id="MobiDB-lite"/>
    </source>
</evidence>
<dbReference type="AlphaFoldDB" id="A0A0F9SLR6"/>
<feature type="region of interest" description="Disordered" evidence="1">
    <location>
        <begin position="138"/>
        <end position="158"/>
    </location>
</feature>
<name>A0A0F9SLR6_9ZZZZ</name>